<evidence type="ECO:0000259" key="7">
    <source>
        <dbReference type="Pfam" id="PF09335"/>
    </source>
</evidence>
<dbReference type="InterPro" id="IPR032816">
    <property type="entry name" value="VTT_dom"/>
</dbReference>
<dbReference type="RefSeq" id="WP_114744034.1">
    <property type="nucleotide sequence ID" value="NZ_QQAY01000001.1"/>
</dbReference>
<dbReference type="PANTHER" id="PTHR12677">
    <property type="entry name" value="GOLGI APPARATUS MEMBRANE PROTEIN TVP38-RELATED"/>
    <property type="match status" value="1"/>
</dbReference>
<keyword evidence="4 6" id="KW-1133">Transmembrane helix</keyword>
<gene>
    <name evidence="8" type="ORF">DFR59_101499</name>
</gene>
<evidence type="ECO:0000256" key="2">
    <source>
        <dbReference type="ARBA" id="ARBA00022475"/>
    </source>
</evidence>
<feature type="transmembrane region" description="Helical" evidence="6">
    <location>
        <begin position="173"/>
        <end position="190"/>
    </location>
</feature>
<proteinExistence type="inferred from homology"/>
<evidence type="ECO:0000256" key="3">
    <source>
        <dbReference type="ARBA" id="ARBA00022692"/>
    </source>
</evidence>
<dbReference type="GO" id="GO:0005886">
    <property type="term" value="C:plasma membrane"/>
    <property type="evidence" value="ECO:0007669"/>
    <property type="project" value="UniProtKB-SubCell"/>
</dbReference>
<keyword evidence="5 6" id="KW-0472">Membrane</keyword>
<dbReference type="PANTHER" id="PTHR12677:SF55">
    <property type="entry name" value="UNDECAPRENYL PHOSPHATE TRANSPORTER SAOUHSC_00901-RELATED"/>
    <property type="match status" value="1"/>
</dbReference>
<sequence>MELHALRELITIDTVMEWIQHYKAFGPAVGILLPMIEAVIPFLPLFLLVMANASAFGLWWGFLFSWIGAVAGSMLVFFLFRYFGKKKLFHFFERHKHVKKMMEWVDRHGFGPLFLLLCFPFTPSALVNIVAGLSHISPGKYFFVSAASKMVMVFMISFIGHDPAALVQEPKKTLFILLFIFVMWIAGKQIENKLSIKSQKVRVRE</sequence>
<feature type="transmembrane region" description="Helical" evidence="6">
    <location>
        <begin position="104"/>
        <end position="122"/>
    </location>
</feature>
<feature type="transmembrane region" description="Helical" evidence="6">
    <location>
        <begin position="57"/>
        <end position="83"/>
    </location>
</feature>
<organism evidence="8 9">
    <name type="scientific">Falsibacillus pallidus</name>
    <dbReference type="NCBI Taxonomy" id="493781"/>
    <lineage>
        <taxon>Bacteria</taxon>
        <taxon>Bacillati</taxon>
        <taxon>Bacillota</taxon>
        <taxon>Bacilli</taxon>
        <taxon>Bacillales</taxon>
        <taxon>Bacillaceae</taxon>
        <taxon>Falsibacillus</taxon>
    </lineage>
</organism>
<feature type="domain" description="VTT" evidence="7">
    <location>
        <begin position="44"/>
        <end position="161"/>
    </location>
</feature>
<reference evidence="8 9" key="1">
    <citation type="submission" date="2018-07" db="EMBL/GenBank/DDBJ databases">
        <title>Genomic Encyclopedia of Type Strains, Phase IV (KMG-IV): sequencing the most valuable type-strain genomes for metagenomic binning, comparative biology and taxonomic classification.</title>
        <authorList>
            <person name="Goeker M."/>
        </authorList>
    </citation>
    <scope>NUCLEOTIDE SEQUENCE [LARGE SCALE GENOMIC DNA]</scope>
    <source>
        <strain evidence="8 9">DSM 25281</strain>
    </source>
</reference>
<dbReference type="Pfam" id="PF09335">
    <property type="entry name" value="VTT_dom"/>
    <property type="match status" value="1"/>
</dbReference>
<feature type="transmembrane region" description="Helical" evidence="6">
    <location>
        <begin position="142"/>
        <end position="161"/>
    </location>
</feature>
<dbReference type="InterPro" id="IPR015414">
    <property type="entry name" value="TMEM64"/>
</dbReference>
<evidence type="ECO:0000256" key="4">
    <source>
        <dbReference type="ARBA" id="ARBA00022989"/>
    </source>
</evidence>
<keyword evidence="9" id="KW-1185">Reference proteome</keyword>
<comment type="subcellular location">
    <subcellularLocation>
        <location evidence="1 6">Cell membrane</location>
        <topology evidence="1 6">Multi-pass membrane protein</topology>
    </subcellularLocation>
</comment>
<protein>
    <recommendedName>
        <fullName evidence="6">TVP38/TMEM64 family membrane protein</fullName>
    </recommendedName>
</protein>
<accession>A0A370GYW7</accession>
<evidence type="ECO:0000256" key="1">
    <source>
        <dbReference type="ARBA" id="ARBA00004651"/>
    </source>
</evidence>
<comment type="similarity">
    <text evidence="6">Belongs to the TVP38/TMEM64 family.</text>
</comment>
<comment type="caution">
    <text evidence="8">The sequence shown here is derived from an EMBL/GenBank/DDBJ whole genome shotgun (WGS) entry which is preliminary data.</text>
</comment>
<name>A0A370GYW7_9BACI</name>
<evidence type="ECO:0000256" key="6">
    <source>
        <dbReference type="RuleBase" id="RU366058"/>
    </source>
</evidence>
<dbReference type="EMBL" id="QQAY01000001">
    <property type="protein sequence ID" value="RDI47834.1"/>
    <property type="molecule type" value="Genomic_DNA"/>
</dbReference>
<dbReference type="OrthoDB" id="1651121at2"/>
<dbReference type="AlphaFoldDB" id="A0A370GYW7"/>
<evidence type="ECO:0000256" key="5">
    <source>
        <dbReference type="ARBA" id="ARBA00023136"/>
    </source>
</evidence>
<keyword evidence="2 6" id="KW-1003">Cell membrane</keyword>
<evidence type="ECO:0000313" key="8">
    <source>
        <dbReference type="EMBL" id="RDI47834.1"/>
    </source>
</evidence>
<evidence type="ECO:0000313" key="9">
    <source>
        <dbReference type="Proteomes" id="UP000255326"/>
    </source>
</evidence>
<dbReference type="Proteomes" id="UP000255326">
    <property type="component" value="Unassembled WGS sequence"/>
</dbReference>
<keyword evidence="3 6" id="KW-0812">Transmembrane</keyword>
<feature type="transmembrane region" description="Helical" evidence="6">
    <location>
        <begin position="28"/>
        <end position="51"/>
    </location>
</feature>